<dbReference type="EC" id="2.5.1.16" evidence="6"/>
<reference evidence="9 10" key="1">
    <citation type="submission" date="2020-07" db="EMBL/GenBank/DDBJ databases">
        <authorList>
            <person name="Maaloum M."/>
        </authorList>
    </citation>
    <scope>NUCLEOTIDE SEQUENCE [LARGE SCALE GENOMIC DNA]</scope>
    <source>
        <strain evidence="9 10">GCS-AN-3</strain>
    </source>
</reference>
<dbReference type="CDD" id="cd02440">
    <property type="entry name" value="AdoMet_MTases"/>
    <property type="match status" value="1"/>
</dbReference>
<dbReference type="GO" id="GO:0010487">
    <property type="term" value="F:thermospermine synthase activity"/>
    <property type="evidence" value="ECO:0007669"/>
    <property type="project" value="UniProtKB-EC"/>
</dbReference>
<evidence type="ECO:0000256" key="7">
    <source>
        <dbReference type="PROSITE-ProRule" id="PRU00354"/>
    </source>
</evidence>
<feature type="binding site" evidence="6">
    <location>
        <position position="43"/>
    </location>
    <ligand>
        <name>S-methyl-5'-thioadenosine</name>
        <dbReference type="ChEBI" id="CHEBI:17509"/>
    </ligand>
</feature>
<proteinExistence type="inferred from homology"/>
<comment type="function">
    <text evidence="6">Catalyzes the irreversible transfer of a propylamine group from the amino donor S-adenosylmethioninamine (decarboxy-AdoMet) to putrescine (1,4-diaminobutane) to yield spermidine.</text>
</comment>
<dbReference type="Pfam" id="PF01564">
    <property type="entry name" value="Spermine_synth"/>
    <property type="match status" value="1"/>
</dbReference>
<feature type="active site" description="Proton acceptor" evidence="6 7">
    <location>
        <position position="168"/>
    </location>
</feature>
<dbReference type="GO" id="GO:0004766">
    <property type="term" value="F:spermidine synthase activity"/>
    <property type="evidence" value="ECO:0007669"/>
    <property type="project" value="UniProtKB-UniRule"/>
</dbReference>
<dbReference type="Pfam" id="PF17284">
    <property type="entry name" value="Spermine_synt_N"/>
    <property type="match status" value="1"/>
</dbReference>
<gene>
    <name evidence="6 9" type="primary">speE</name>
    <name evidence="9" type="ORF">H0I39_01185</name>
</gene>
<dbReference type="PANTHER" id="PTHR43317">
    <property type="entry name" value="THERMOSPERMINE SYNTHASE ACAULIS5"/>
    <property type="match status" value="1"/>
</dbReference>
<evidence type="ECO:0000256" key="4">
    <source>
        <dbReference type="ARBA" id="ARBA00023115"/>
    </source>
</evidence>
<feature type="binding site" evidence="6">
    <location>
        <position position="98"/>
    </location>
    <ligand>
        <name>spermidine</name>
        <dbReference type="ChEBI" id="CHEBI:57834"/>
    </ligand>
</feature>
<feature type="binding site" evidence="6">
    <location>
        <position position="74"/>
    </location>
    <ligand>
        <name>spermidine</name>
        <dbReference type="ChEBI" id="CHEBI:57834"/>
    </ligand>
</feature>
<dbReference type="Gene3D" id="3.40.50.150">
    <property type="entry name" value="Vaccinia Virus protein VP39"/>
    <property type="match status" value="1"/>
</dbReference>
<comment type="similarity">
    <text evidence="1 6">Belongs to the spermidine/spermine synthase family.</text>
</comment>
<feature type="binding site" evidence="6">
    <location>
        <begin position="150"/>
        <end position="151"/>
    </location>
    <ligand>
        <name>S-methyl-5'-thioadenosine</name>
        <dbReference type="ChEBI" id="CHEBI:17509"/>
    </ligand>
</feature>
<keyword evidence="3 6" id="KW-0745">Spermidine biosynthesis</keyword>
<sequence length="323" mass="34944">MSAPHDAGTPAGGGAFAVEQLSPDFGFYVRTTELLAEARSPDQHIEIVQTPLFGRAMRIDGCFMTSERDEFFYHEPMIHLPAITHGDVRQALVVGGGDGGAAHNLLRYPQMQRVVLAELDREVIDMARQWLPAVHRGAFDDPRLDIRLGDGRAFIEGCEAQFDQIVLDLTDPFGPAVALYTRQFYRACQRALKPGGVISLHIQSPIHRGDTMARIVASLRGVFGVVRPYLQYVPLYGTLWAMAMASDSADPLALPAAEVDARLARDGLTDLQLYSGATHHGILSLPPFVQALLAAPAQPVDDGDSLDEPSLAQAAGALRLVAG</sequence>
<evidence type="ECO:0000313" key="9">
    <source>
        <dbReference type="EMBL" id="NZA00735.1"/>
    </source>
</evidence>
<evidence type="ECO:0000256" key="3">
    <source>
        <dbReference type="ARBA" id="ARBA00023066"/>
    </source>
</evidence>
<comment type="pathway">
    <text evidence="6">Amine and polyamine biosynthesis; spermidine biosynthesis; spermidine from putrescine: step 1/1.</text>
</comment>
<comment type="subunit">
    <text evidence="6">Homodimer or homotetramer.</text>
</comment>
<evidence type="ECO:0000256" key="1">
    <source>
        <dbReference type="ARBA" id="ARBA00007867"/>
    </source>
</evidence>
<dbReference type="GO" id="GO:0008295">
    <property type="term" value="P:spermidine biosynthetic process"/>
    <property type="evidence" value="ECO:0007669"/>
    <property type="project" value="UniProtKB-UniRule"/>
</dbReference>
<evidence type="ECO:0000256" key="2">
    <source>
        <dbReference type="ARBA" id="ARBA00022679"/>
    </source>
</evidence>
<comment type="caution">
    <text evidence="6">Lacks conserved residue(s) required for the propagation of feature annotation.</text>
</comment>
<dbReference type="InterPro" id="IPR001045">
    <property type="entry name" value="Spermi_synthase"/>
</dbReference>
<dbReference type="PANTHER" id="PTHR43317:SF1">
    <property type="entry name" value="THERMOSPERMINE SYNTHASE ACAULIS5"/>
    <property type="match status" value="1"/>
</dbReference>
<dbReference type="AlphaFoldDB" id="A0A853IPD5"/>
<dbReference type="SUPFAM" id="SSF53335">
    <property type="entry name" value="S-adenosyl-L-methionine-dependent methyltransferases"/>
    <property type="match status" value="1"/>
</dbReference>
<evidence type="ECO:0000313" key="10">
    <source>
        <dbReference type="Proteomes" id="UP000589716"/>
    </source>
</evidence>
<dbReference type="UniPathway" id="UPA00248">
    <property type="reaction ID" value="UER00314"/>
</dbReference>
<dbReference type="InterPro" id="IPR030374">
    <property type="entry name" value="PABS"/>
</dbReference>
<comment type="caution">
    <text evidence="9">The sequence shown here is derived from an EMBL/GenBank/DDBJ whole genome shotgun (WGS) entry which is preliminary data.</text>
</comment>
<dbReference type="InterPro" id="IPR035246">
    <property type="entry name" value="Spermidine_synt_N"/>
</dbReference>
<dbReference type="NCBIfam" id="NF002010">
    <property type="entry name" value="PRK00811.1"/>
    <property type="match status" value="1"/>
</dbReference>
<comment type="catalytic activity">
    <reaction evidence="5">
        <text>S-adenosyl 3-(methylsulfanyl)propylamine + spermidine = thermospermine + S-methyl-5'-thioadenosine + H(+)</text>
        <dbReference type="Rhea" id="RHEA:30515"/>
        <dbReference type="ChEBI" id="CHEBI:15378"/>
        <dbReference type="ChEBI" id="CHEBI:17509"/>
        <dbReference type="ChEBI" id="CHEBI:57443"/>
        <dbReference type="ChEBI" id="CHEBI:57834"/>
        <dbReference type="ChEBI" id="CHEBI:59903"/>
        <dbReference type="EC" id="2.5.1.79"/>
    </reaction>
</comment>
<comment type="catalytic activity">
    <reaction evidence="6">
        <text>S-adenosyl 3-(methylsulfanyl)propylamine + putrescine = S-methyl-5'-thioadenosine + spermidine + H(+)</text>
        <dbReference type="Rhea" id="RHEA:12721"/>
        <dbReference type="ChEBI" id="CHEBI:15378"/>
        <dbReference type="ChEBI" id="CHEBI:17509"/>
        <dbReference type="ChEBI" id="CHEBI:57443"/>
        <dbReference type="ChEBI" id="CHEBI:57834"/>
        <dbReference type="ChEBI" id="CHEBI:326268"/>
        <dbReference type="EC" id="2.5.1.16"/>
    </reaction>
</comment>
<dbReference type="HAMAP" id="MF_00198">
    <property type="entry name" value="Spermidine_synth"/>
    <property type="match status" value="1"/>
</dbReference>
<dbReference type="EMBL" id="JACCKX010000001">
    <property type="protein sequence ID" value="NZA00735.1"/>
    <property type="molecule type" value="Genomic_DNA"/>
</dbReference>
<organism evidence="9 10">
    <name type="scientific">Ottowia beijingensis</name>
    <dbReference type="NCBI Taxonomy" id="1207057"/>
    <lineage>
        <taxon>Bacteria</taxon>
        <taxon>Pseudomonadati</taxon>
        <taxon>Pseudomonadota</taxon>
        <taxon>Betaproteobacteria</taxon>
        <taxon>Burkholderiales</taxon>
        <taxon>Comamonadaceae</taxon>
        <taxon>Ottowia</taxon>
    </lineage>
</organism>
<evidence type="ECO:0000256" key="6">
    <source>
        <dbReference type="HAMAP-Rule" id="MF_00198"/>
    </source>
</evidence>
<name>A0A853IPD5_9BURK</name>
<dbReference type="Gene3D" id="2.30.140.10">
    <property type="entry name" value="Spermidine synthase, tetramerisation domain"/>
    <property type="match status" value="1"/>
</dbReference>
<protein>
    <recommendedName>
        <fullName evidence="6">Polyamine aminopropyltransferase</fullName>
    </recommendedName>
    <alternativeName>
        <fullName evidence="6">Putrescine aminopropyltransferase</fullName>
        <shortName evidence="6">PAPT</shortName>
    </alternativeName>
    <alternativeName>
        <fullName evidence="6">Spermidine synthase</fullName>
        <shortName evidence="6">SPDS</shortName>
        <shortName evidence="6">SPDSY</shortName>
        <ecNumber evidence="6">2.5.1.16</ecNumber>
    </alternativeName>
</protein>
<keyword evidence="10" id="KW-1185">Reference proteome</keyword>
<dbReference type="PROSITE" id="PS51006">
    <property type="entry name" value="PABS_2"/>
    <property type="match status" value="1"/>
</dbReference>
<keyword evidence="2 6" id="KW-0808">Transferase</keyword>
<dbReference type="Proteomes" id="UP000589716">
    <property type="component" value="Unassembled WGS sequence"/>
</dbReference>
<accession>A0A853IPD5</accession>
<evidence type="ECO:0000259" key="8">
    <source>
        <dbReference type="PROSITE" id="PS51006"/>
    </source>
</evidence>
<feature type="domain" description="PABS" evidence="8">
    <location>
        <begin position="12"/>
        <end position="247"/>
    </location>
</feature>
<evidence type="ECO:0000256" key="5">
    <source>
        <dbReference type="ARBA" id="ARBA00048874"/>
    </source>
</evidence>
<keyword evidence="4 6" id="KW-0620">Polyamine biosynthesis</keyword>
<feature type="binding site" evidence="6">
    <location>
        <position position="175"/>
    </location>
    <ligand>
        <name>S-methyl-5'-thioadenosine</name>
        <dbReference type="ChEBI" id="CHEBI:17509"/>
    </ligand>
</feature>
<dbReference type="InterPro" id="IPR037163">
    <property type="entry name" value="Spermidine_synt_N_sf"/>
</dbReference>
<feature type="binding site" evidence="6">
    <location>
        <position position="118"/>
    </location>
    <ligand>
        <name>S-methyl-5'-thioadenosine</name>
        <dbReference type="ChEBI" id="CHEBI:17509"/>
    </ligand>
</feature>
<dbReference type="InterPro" id="IPR029063">
    <property type="entry name" value="SAM-dependent_MTases_sf"/>
</dbReference>
<dbReference type="RefSeq" id="WP_180549284.1">
    <property type="nucleotide sequence ID" value="NZ_JACCKX010000001.1"/>
</dbReference>